<reference evidence="5" key="2">
    <citation type="submission" date="2021-01" db="UniProtKB">
        <authorList>
            <consortium name="EnsemblPlants"/>
        </authorList>
    </citation>
    <scope>IDENTIFICATION</scope>
</reference>
<dbReference type="OrthoDB" id="185373at2759"/>
<feature type="compositionally biased region" description="Low complexity" evidence="4">
    <location>
        <begin position="127"/>
        <end position="137"/>
    </location>
</feature>
<feature type="region of interest" description="Disordered" evidence="4">
    <location>
        <begin position="31"/>
        <end position="153"/>
    </location>
</feature>
<dbReference type="Gramene" id="QL11p057006:mrna">
    <property type="protein sequence ID" value="QL11p057006:mrna:CDS:1"/>
    <property type="gene ID" value="QL11p057006"/>
</dbReference>
<dbReference type="GeneID" id="115968505"/>
<evidence type="ECO:0000256" key="2">
    <source>
        <dbReference type="ARBA" id="ARBA00022737"/>
    </source>
</evidence>
<feature type="repeat" description="PPR" evidence="3">
    <location>
        <begin position="237"/>
        <end position="271"/>
    </location>
</feature>
<dbReference type="InterPro" id="IPR011990">
    <property type="entry name" value="TPR-like_helical_dom_sf"/>
</dbReference>
<dbReference type="KEGG" id="qlo:115968505"/>
<evidence type="ECO:0000313" key="6">
    <source>
        <dbReference type="Proteomes" id="UP000594261"/>
    </source>
</evidence>
<accession>A0A7N2N194</accession>
<dbReference type="EMBL" id="LRBV02000011">
    <property type="status" value="NOT_ANNOTATED_CDS"/>
    <property type="molecule type" value="Genomic_DNA"/>
</dbReference>
<dbReference type="Pfam" id="PF13041">
    <property type="entry name" value="PPR_2"/>
    <property type="match status" value="1"/>
</dbReference>
<evidence type="ECO:0008006" key="7">
    <source>
        <dbReference type="Google" id="ProtNLM"/>
    </source>
</evidence>
<name>A0A7N2N194_QUELO</name>
<sequence>MASVQQGRILKLISESQTEALWLKLRRFSSSSLEDEAAIRGQQRRRRRPLRSEEEDDDYSSRQQQERPPEPIPNRPLRPQRNPKFQSQSPFQNNKTRTWGNDVNPNPSENNSNFDFLEKFKLGPETPSSSSPKPQQQHDQVGEANNAETPPPQDAEEIFKKLKETGLIPNAVAMLDGLCKDGLVQDAMKLFGLMREKGTIPEVVIYTAVVDGFCKAHKFDDAQRVFRKMQNNGISPNAFSYSVLIQGLYQCDQLDIAIDFCVEMLEAGHSPNVQTFVGLVTRLCLKMGVEEARKAITTLTNKGFFVNKKAIKEYMDKKSAHPLVWEAIFGNQTPEIPFQH</sequence>
<dbReference type="PANTHER" id="PTHR47941">
    <property type="entry name" value="PENTATRICOPEPTIDE REPEAT-CONTAINING PROTEIN 3, MITOCHONDRIAL"/>
    <property type="match status" value="1"/>
</dbReference>
<proteinExistence type="inferred from homology"/>
<organism evidence="5 6">
    <name type="scientific">Quercus lobata</name>
    <name type="common">Valley oak</name>
    <dbReference type="NCBI Taxonomy" id="97700"/>
    <lineage>
        <taxon>Eukaryota</taxon>
        <taxon>Viridiplantae</taxon>
        <taxon>Streptophyta</taxon>
        <taxon>Embryophyta</taxon>
        <taxon>Tracheophyta</taxon>
        <taxon>Spermatophyta</taxon>
        <taxon>Magnoliopsida</taxon>
        <taxon>eudicotyledons</taxon>
        <taxon>Gunneridae</taxon>
        <taxon>Pentapetalae</taxon>
        <taxon>rosids</taxon>
        <taxon>fabids</taxon>
        <taxon>Fagales</taxon>
        <taxon>Fagaceae</taxon>
        <taxon>Quercus</taxon>
    </lineage>
</organism>
<dbReference type="PROSITE" id="PS51375">
    <property type="entry name" value="PPR"/>
    <property type="match status" value="3"/>
</dbReference>
<evidence type="ECO:0000256" key="4">
    <source>
        <dbReference type="SAM" id="MobiDB-lite"/>
    </source>
</evidence>
<keyword evidence="2" id="KW-0677">Repeat</keyword>
<dbReference type="Gene3D" id="1.25.40.10">
    <property type="entry name" value="Tetratricopeptide repeat domain"/>
    <property type="match status" value="1"/>
</dbReference>
<dbReference type="InParanoid" id="A0A7N2N194"/>
<reference evidence="5 6" key="1">
    <citation type="journal article" date="2016" name="G3 (Bethesda)">
        <title>First Draft Assembly and Annotation of the Genome of a California Endemic Oak Quercus lobata Nee (Fagaceae).</title>
        <authorList>
            <person name="Sork V.L."/>
            <person name="Fitz-Gibbon S.T."/>
            <person name="Puiu D."/>
            <person name="Crepeau M."/>
            <person name="Gugger P.F."/>
            <person name="Sherman R."/>
            <person name="Stevens K."/>
            <person name="Langley C.H."/>
            <person name="Pellegrini M."/>
            <person name="Salzberg S.L."/>
        </authorList>
    </citation>
    <scope>NUCLEOTIDE SEQUENCE [LARGE SCALE GENOMIC DNA]</scope>
    <source>
        <strain evidence="5 6">cv. SW786</strain>
    </source>
</reference>
<feature type="repeat" description="PPR" evidence="3">
    <location>
        <begin position="167"/>
        <end position="201"/>
    </location>
</feature>
<dbReference type="OMA" id="CKAHKIE"/>
<keyword evidence="6" id="KW-1185">Reference proteome</keyword>
<dbReference type="InterPro" id="IPR002885">
    <property type="entry name" value="PPR_rpt"/>
</dbReference>
<evidence type="ECO:0000313" key="5">
    <source>
        <dbReference type="EnsemblPlants" id="QL11p057006:mrna:CDS:1"/>
    </source>
</evidence>
<evidence type="ECO:0000256" key="1">
    <source>
        <dbReference type="ARBA" id="ARBA00007626"/>
    </source>
</evidence>
<comment type="similarity">
    <text evidence="1">Belongs to the PPR family. P subfamily.</text>
</comment>
<dbReference type="EnsemblPlants" id="QL11p057006:mrna">
    <property type="protein sequence ID" value="QL11p057006:mrna:CDS:1"/>
    <property type="gene ID" value="QL11p057006"/>
</dbReference>
<feature type="repeat" description="PPR" evidence="3">
    <location>
        <begin position="202"/>
        <end position="236"/>
    </location>
</feature>
<dbReference type="RefSeq" id="XP_030943773.1">
    <property type="nucleotide sequence ID" value="XM_031087913.1"/>
</dbReference>
<gene>
    <name evidence="5" type="primary">LOC115968505</name>
</gene>
<dbReference type="AlphaFoldDB" id="A0A7N2N194"/>
<protein>
    <recommendedName>
        <fullName evidence="7">Pentatricopeptide repeat-containing protein</fullName>
    </recommendedName>
</protein>
<dbReference type="NCBIfam" id="TIGR00756">
    <property type="entry name" value="PPR"/>
    <property type="match status" value="3"/>
</dbReference>
<feature type="compositionally biased region" description="Polar residues" evidence="4">
    <location>
        <begin position="83"/>
        <end position="114"/>
    </location>
</feature>
<evidence type="ECO:0000256" key="3">
    <source>
        <dbReference type="PROSITE-ProRule" id="PRU00708"/>
    </source>
</evidence>
<dbReference type="Proteomes" id="UP000594261">
    <property type="component" value="Chromosome 11"/>
</dbReference>
<dbReference type="Pfam" id="PF01535">
    <property type="entry name" value="PPR"/>
    <property type="match status" value="1"/>
</dbReference>